<feature type="transmembrane region" description="Helical" evidence="1">
    <location>
        <begin position="64"/>
        <end position="88"/>
    </location>
</feature>
<dbReference type="EMBL" id="JALNTZ010000001">
    <property type="protein sequence ID" value="KAJ3666827.1"/>
    <property type="molecule type" value="Genomic_DNA"/>
</dbReference>
<keyword evidence="3" id="KW-1185">Reference proteome</keyword>
<protein>
    <submittedName>
        <fullName evidence="2">Uncharacterized protein</fullName>
    </submittedName>
</protein>
<reference evidence="2" key="1">
    <citation type="journal article" date="2023" name="G3 (Bethesda)">
        <title>Whole genome assemblies of Zophobas morio and Tenebrio molitor.</title>
        <authorList>
            <person name="Kaur S."/>
            <person name="Stinson S.A."/>
            <person name="diCenzo G.C."/>
        </authorList>
    </citation>
    <scope>NUCLEOTIDE SEQUENCE</scope>
    <source>
        <strain evidence="2">QUZm001</strain>
    </source>
</reference>
<gene>
    <name evidence="2" type="ORF">Zmor_002257</name>
</gene>
<organism evidence="2 3">
    <name type="scientific">Zophobas morio</name>
    <dbReference type="NCBI Taxonomy" id="2755281"/>
    <lineage>
        <taxon>Eukaryota</taxon>
        <taxon>Metazoa</taxon>
        <taxon>Ecdysozoa</taxon>
        <taxon>Arthropoda</taxon>
        <taxon>Hexapoda</taxon>
        <taxon>Insecta</taxon>
        <taxon>Pterygota</taxon>
        <taxon>Neoptera</taxon>
        <taxon>Endopterygota</taxon>
        <taxon>Coleoptera</taxon>
        <taxon>Polyphaga</taxon>
        <taxon>Cucujiformia</taxon>
        <taxon>Tenebrionidae</taxon>
        <taxon>Zophobas</taxon>
    </lineage>
</organism>
<dbReference type="Proteomes" id="UP001168821">
    <property type="component" value="Unassembled WGS sequence"/>
</dbReference>
<proteinExistence type="predicted"/>
<dbReference type="AlphaFoldDB" id="A0AA38J0C4"/>
<keyword evidence="1" id="KW-0472">Membrane</keyword>
<keyword evidence="1" id="KW-1133">Transmembrane helix</keyword>
<accession>A0AA38J0C4</accession>
<sequence>MPTTIKSRQLPSYLSPILVNPREICRYKLKKQSPVNATHDVIGCSRVFVSRTPLVAATSWIKSGFTLCFIALSVWFRVVVICLIGVYYGQKMNSDVTIIADSLFGLTLIRQSCYLLTPNYS</sequence>
<evidence type="ECO:0000313" key="2">
    <source>
        <dbReference type="EMBL" id="KAJ3666827.1"/>
    </source>
</evidence>
<evidence type="ECO:0000256" key="1">
    <source>
        <dbReference type="SAM" id="Phobius"/>
    </source>
</evidence>
<evidence type="ECO:0000313" key="3">
    <source>
        <dbReference type="Proteomes" id="UP001168821"/>
    </source>
</evidence>
<comment type="caution">
    <text evidence="2">The sequence shown here is derived from an EMBL/GenBank/DDBJ whole genome shotgun (WGS) entry which is preliminary data.</text>
</comment>
<keyword evidence="1" id="KW-0812">Transmembrane</keyword>
<name>A0AA38J0C4_9CUCU</name>